<evidence type="ECO:0000313" key="1">
    <source>
        <dbReference type="EMBL" id="KAI7987088.1"/>
    </source>
</evidence>
<gene>
    <name evidence="1" type="ORF">LOK49_LG13G00646</name>
</gene>
<evidence type="ECO:0000313" key="2">
    <source>
        <dbReference type="Proteomes" id="UP001060215"/>
    </source>
</evidence>
<protein>
    <submittedName>
        <fullName evidence="1">Lachrymatory-factor synthase</fullName>
    </submittedName>
</protein>
<organism evidence="1 2">
    <name type="scientific">Camellia lanceoleosa</name>
    <dbReference type="NCBI Taxonomy" id="1840588"/>
    <lineage>
        <taxon>Eukaryota</taxon>
        <taxon>Viridiplantae</taxon>
        <taxon>Streptophyta</taxon>
        <taxon>Embryophyta</taxon>
        <taxon>Tracheophyta</taxon>
        <taxon>Spermatophyta</taxon>
        <taxon>Magnoliopsida</taxon>
        <taxon>eudicotyledons</taxon>
        <taxon>Gunneridae</taxon>
        <taxon>Pentapetalae</taxon>
        <taxon>asterids</taxon>
        <taxon>Ericales</taxon>
        <taxon>Theaceae</taxon>
        <taxon>Camellia</taxon>
    </lineage>
</organism>
<reference evidence="1 2" key="1">
    <citation type="journal article" date="2022" name="Plant J.">
        <title>Chromosome-level genome of Camellia lanceoleosa provides a valuable resource for understanding genome evolution and self-incompatibility.</title>
        <authorList>
            <person name="Gong W."/>
            <person name="Xiao S."/>
            <person name="Wang L."/>
            <person name="Liao Z."/>
            <person name="Chang Y."/>
            <person name="Mo W."/>
            <person name="Hu G."/>
            <person name="Li W."/>
            <person name="Zhao G."/>
            <person name="Zhu H."/>
            <person name="Hu X."/>
            <person name="Ji K."/>
            <person name="Xiang X."/>
            <person name="Song Q."/>
            <person name="Yuan D."/>
            <person name="Jin S."/>
            <person name="Zhang L."/>
        </authorList>
    </citation>
    <scope>NUCLEOTIDE SEQUENCE [LARGE SCALE GENOMIC DNA]</scope>
    <source>
        <strain evidence="1">SQ_2022a</strain>
    </source>
</reference>
<dbReference type="EMBL" id="CM045771">
    <property type="protein sequence ID" value="KAI7987088.1"/>
    <property type="molecule type" value="Genomic_DNA"/>
</dbReference>
<keyword evidence="2" id="KW-1185">Reference proteome</keyword>
<name>A0ACC0FE90_9ERIC</name>
<sequence length="413" mass="45347">MEMKVSVVGNDDGGRGKDVGGTGGEDISGGGRNGESGRRCLLRSPTMTTMEAAVIGNGGDVDDQPMDPSKQLVHENKPKWEGKACAELQGSKAEQVWPLLEDFFGLNKWFPTLTTCLPIEGISGQPGCVRYCSGFRTPVNSGDEIVNWTKQKLLSIDPKNMTFSYSIVDGNVGFNSYVSTVKVVPRGEQGCNIEWRYEVEPVQGWQPQDLDCFIGSGLQVMAQRMEEAILATIEKEAGQQIAYLHSFMATEVEKKWEGRVSAKLIGFKADQIWPFLEDFFNVHKWVSVVDTCYGVEGTSGEPGCIRYCASTSDTGSGETVTKWALEKLVDIDRVGQCLSYEFVDSNIGFECYMATMKLLPIESTEGEGSEIVWSFVMKPVEGQTLEGLVSFYNTVLQGMAQQMKQALGAAKQN</sequence>
<dbReference type="Proteomes" id="UP001060215">
    <property type="component" value="Chromosome 14"/>
</dbReference>
<proteinExistence type="predicted"/>
<comment type="caution">
    <text evidence="1">The sequence shown here is derived from an EMBL/GenBank/DDBJ whole genome shotgun (WGS) entry which is preliminary data.</text>
</comment>
<accession>A0ACC0FE90</accession>